<sequence length="213" mass="24334">MIVEVKKSLEYIKQKADQGIDPKTIQNIKPDTVQIQQPETVQNKLPEAVQNKLSVETPQGCTLNVEDLKISGSHSGRYWTFVSISESPSEEAIKVAKMRECYYLEVKGTFDTKNLTSGTRYEVVFVVKIEDTMSIWDDPAKVQLMVPEKELQERELQFVDLTKNEWVEIQAGVFDAQPHKAQMEFYLYQHDSKKKKTGLVVKGAIIRPLGQVK</sequence>
<comment type="caution">
    <text evidence="1">The sequence shown here is derived from an EMBL/GenBank/DDBJ whole genome shotgun (WGS) entry which is preliminary data.</text>
</comment>
<accession>A0A565C2U3</accession>
<dbReference type="InterPro" id="IPR025886">
    <property type="entry name" value="PP2-like"/>
</dbReference>
<dbReference type="InterPro" id="IPR052147">
    <property type="entry name" value="PP2-like/Lectin"/>
</dbReference>
<dbReference type="PANTHER" id="PTHR48478:SF1">
    <property type="entry name" value="LECTIN-LIKE"/>
    <property type="match status" value="1"/>
</dbReference>
<keyword evidence="2" id="KW-1185">Reference proteome</keyword>
<dbReference type="OrthoDB" id="1107584at2759"/>
<evidence type="ECO:0000313" key="2">
    <source>
        <dbReference type="Proteomes" id="UP000489600"/>
    </source>
</evidence>
<dbReference type="Pfam" id="PF14299">
    <property type="entry name" value="PP2"/>
    <property type="match status" value="1"/>
</dbReference>
<dbReference type="AlphaFoldDB" id="A0A565C2U3"/>
<evidence type="ECO:0000313" key="1">
    <source>
        <dbReference type="EMBL" id="VVB07974.1"/>
    </source>
</evidence>
<proteinExistence type="predicted"/>
<reference evidence="1" key="1">
    <citation type="submission" date="2019-07" db="EMBL/GenBank/DDBJ databases">
        <authorList>
            <person name="Dittberner H."/>
        </authorList>
    </citation>
    <scope>NUCLEOTIDE SEQUENCE [LARGE SCALE GENOMIC DNA]</scope>
</reference>
<name>A0A565C2U3_9BRAS</name>
<dbReference type="EMBL" id="CABITT030000006">
    <property type="protein sequence ID" value="VVB07974.1"/>
    <property type="molecule type" value="Genomic_DNA"/>
</dbReference>
<dbReference type="GO" id="GO:0030246">
    <property type="term" value="F:carbohydrate binding"/>
    <property type="evidence" value="ECO:0007669"/>
    <property type="project" value="InterPro"/>
</dbReference>
<dbReference type="Proteomes" id="UP000489600">
    <property type="component" value="Unassembled WGS sequence"/>
</dbReference>
<organism evidence="1 2">
    <name type="scientific">Arabis nemorensis</name>
    <dbReference type="NCBI Taxonomy" id="586526"/>
    <lineage>
        <taxon>Eukaryota</taxon>
        <taxon>Viridiplantae</taxon>
        <taxon>Streptophyta</taxon>
        <taxon>Embryophyta</taxon>
        <taxon>Tracheophyta</taxon>
        <taxon>Spermatophyta</taxon>
        <taxon>Magnoliopsida</taxon>
        <taxon>eudicotyledons</taxon>
        <taxon>Gunneridae</taxon>
        <taxon>Pentapetalae</taxon>
        <taxon>rosids</taxon>
        <taxon>malvids</taxon>
        <taxon>Brassicales</taxon>
        <taxon>Brassicaceae</taxon>
        <taxon>Arabideae</taxon>
        <taxon>Arabis</taxon>
    </lineage>
</organism>
<gene>
    <name evidence="1" type="ORF">ANE_LOCUS18418</name>
</gene>
<protein>
    <submittedName>
        <fullName evidence="1">Uncharacterized protein</fullName>
    </submittedName>
</protein>
<dbReference type="PANTHER" id="PTHR48478">
    <property type="entry name" value="LECTIN-LIKE"/>
    <property type="match status" value="1"/>
</dbReference>